<evidence type="ECO:0000259" key="1">
    <source>
        <dbReference type="Pfam" id="PF17148"/>
    </source>
</evidence>
<dbReference type="Proteomes" id="UP000198862">
    <property type="component" value="Unassembled WGS sequence"/>
</dbReference>
<sequence length="216" mass="24674">MTIKKAKKRFKLGKLNDKKSRIVNKRSYDNNVDIVVDYVFNNANPSIYGSSAVTDPRSVSIKIQHSFVTLPKNDFKPRLDDARIGYFTQQYDQMTSSEWAPYQDVINRWDLKKKDASATLSEPIKPIVWWIENTTPYEWRNTIKEAVLSWNSAFEKAGFKNAMQVKVQPDDAKWDAGDINYNVLRWTSSPKPPFGGYGPSLANPLTGEIMGADIML</sequence>
<dbReference type="STRING" id="1123010.SAMN02745724_03683"/>
<feature type="domain" description="DUF5117" evidence="1">
    <location>
        <begin position="4"/>
        <end position="114"/>
    </location>
</feature>
<reference evidence="2 3" key="1">
    <citation type="submission" date="2016-10" db="EMBL/GenBank/DDBJ databases">
        <authorList>
            <person name="de Groot N.N."/>
        </authorList>
    </citation>
    <scope>NUCLEOTIDE SEQUENCE [LARGE SCALE GENOMIC DNA]</scope>
    <source>
        <strain evidence="2 3">DSM 6059</strain>
    </source>
</reference>
<dbReference type="SUPFAM" id="SSF55486">
    <property type="entry name" value="Metalloproteases ('zincins'), catalytic domain"/>
    <property type="match status" value="1"/>
</dbReference>
<accession>A0A1I1QAN6</accession>
<dbReference type="Pfam" id="PF17148">
    <property type="entry name" value="DUF5117"/>
    <property type="match status" value="1"/>
</dbReference>
<evidence type="ECO:0000313" key="3">
    <source>
        <dbReference type="Proteomes" id="UP000198862"/>
    </source>
</evidence>
<protein>
    <recommendedName>
        <fullName evidence="1">DUF5117 domain-containing protein</fullName>
    </recommendedName>
</protein>
<dbReference type="AlphaFoldDB" id="A0A1I1QAN6"/>
<keyword evidence="3" id="KW-1185">Reference proteome</keyword>
<dbReference type="InterPro" id="IPR033413">
    <property type="entry name" value="DUF5117"/>
</dbReference>
<evidence type="ECO:0000313" key="2">
    <source>
        <dbReference type="EMBL" id="SFD15200.1"/>
    </source>
</evidence>
<dbReference type="EMBL" id="FOLO01000036">
    <property type="protein sequence ID" value="SFD15200.1"/>
    <property type="molecule type" value="Genomic_DNA"/>
</dbReference>
<dbReference type="PANTHER" id="PTHR38478">
    <property type="entry name" value="PEPTIDASE M1A AND M12B"/>
    <property type="match status" value="1"/>
</dbReference>
<name>A0A1I1QAN6_9GAMM</name>
<proteinExistence type="predicted"/>
<gene>
    <name evidence="2" type="ORF">SAMN02745724_03683</name>
</gene>
<dbReference type="PANTHER" id="PTHR38478:SF1">
    <property type="entry name" value="ZINC DEPENDENT METALLOPROTEASE DOMAIN LIPOPROTEIN"/>
    <property type="match status" value="1"/>
</dbReference>
<organism evidence="2 3">
    <name type="scientific">Pseudoalteromonas denitrificans DSM 6059</name>
    <dbReference type="NCBI Taxonomy" id="1123010"/>
    <lineage>
        <taxon>Bacteria</taxon>
        <taxon>Pseudomonadati</taxon>
        <taxon>Pseudomonadota</taxon>
        <taxon>Gammaproteobacteria</taxon>
        <taxon>Alteromonadales</taxon>
        <taxon>Pseudoalteromonadaceae</taxon>
        <taxon>Pseudoalteromonas</taxon>
    </lineage>
</organism>